<evidence type="ECO:0000256" key="5">
    <source>
        <dbReference type="ARBA" id="ARBA00022448"/>
    </source>
</evidence>
<keyword evidence="11" id="KW-1185">Reference proteome</keyword>
<dbReference type="SMART" id="SM00913">
    <property type="entry name" value="IBN_N"/>
    <property type="match status" value="1"/>
</dbReference>
<evidence type="ECO:0000313" key="11">
    <source>
        <dbReference type="Proteomes" id="UP001519460"/>
    </source>
</evidence>
<dbReference type="InterPro" id="IPR057941">
    <property type="entry name" value="TPR_TNPO3_IPO13_2nd"/>
</dbReference>
<dbReference type="Pfam" id="PF24140">
    <property type="entry name" value="TPR_TNPO3_IPO13_3rd"/>
    <property type="match status" value="1"/>
</dbReference>
<sequence length="950" mass="108097">MEFTAANVEEAVRQFYCQGFVQQEVHHWLTTAQYSPAAWTFSWDLIQPTKSIEVQFFGASCLHVKIARFWSELPPEQYHTLKEQLIDRIAQFAKGPRIVLTRLCIALSSLVLHLTPDHWPDAIQSLISLFQQENPNLDSTQRCHLLLEILTVLPEEFFSTNLTHQRRAILRHELAKALPHVMWLLQSLLSSNLGAKVQEQALKSVASWADFGLDPELMEPLVEQVFQALHKQDTFDAAVDSLVKIFSHPEMERYPNTLQKLLLHTLRTQEMYEKALAEKDMETVQGLCRVVVASAENHPKVIVKMIQEDGEKRELALALLHTVIRFAFPPGQYPVDESCSDMSFTFWYMLQDELFECEEEEFRKLVPVFQPLYYTLIQVLLAKVQYPEDQEFESWAKDEQEAFRCFRQDIGDTMMYAFNVVREPVLGFFCSTLASLIEQSKSQEIRWQTVEGIFFMFGSMAECVDLEETVYLPMLMNMVPSIHFTNITLLSTALYMIGSFGEWMNSHPEILSCVLPLVLQGLNNSKVGTAATMALKDITRESLDHIRPFIPQILSTSQTILQKDILLERDAMRLMSCIGQVLSILPIPDIMNYLDAILVPRLQHMQHLVKQEPSEAVQKQLVFQVQLLSWLFSTLDTDRDSADVSNGQTAKPPAPTGPKPVFVVMQQILPTVQELVAKWKSEPSIVEAVNEMFKKSLSVLMDDFQPLANSVADMMIQMYEKTPHASILDVARQIILLFGSDAAFTQYVNTMLNVICTRTLESYPAVLREPDVVEAFMIFLGNLLKKSRSLLVSCGVNLEAVLKAGIATMAVAEQCVVKSSCFFVIEFLTAGYEEESIKVIVNNNMQFIVDRVLRAIGGEAARHIMEIISDVLLACCKYHFPVLNTTIRVLLATDGYPSPRASPQDKQNFLKVIISDKNNKRKMRETVKEFSLLCRGLLGTEYVEVAKQFL</sequence>
<accession>A0ABD0L6V9</accession>
<keyword evidence="8" id="KW-0539">Nucleus</keyword>
<dbReference type="InterPro" id="IPR013598">
    <property type="entry name" value="Exportin-1/Importin-b-like"/>
</dbReference>
<dbReference type="InterPro" id="IPR057942">
    <property type="entry name" value="TPR_TNPO3_IPO13_3rd"/>
</dbReference>
<evidence type="ECO:0000256" key="1">
    <source>
        <dbReference type="ARBA" id="ARBA00004123"/>
    </source>
</evidence>
<organism evidence="10 11">
    <name type="scientific">Batillaria attramentaria</name>
    <dbReference type="NCBI Taxonomy" id="370345"/>
    <lineage>
        <taxon>Eukaryota</taxon>
        <taxon>Metazoa</taxon>
        <taxon>Spiralia</taxon>
        <taxon>Lophotrochozoa</taxon>
        <taxon>Mollusca</taxon>
        <taxon>Gastropoda</taxon>
        <taxon>Caenogastropoda</taxon>
        <taxon>Sorbeoconcha</taxon>
        <taxon>Cerithioidea</taxon>
        <taxon>Batillariidae</taxon>
        <taxon>Batillaria</taxon>
    </lineage>
</organism>
<dbReference type="Gene3D" id="1.25.10.10">
    <property type="entry name" value="Leucine-rich Repeat Variant"/>
    <property type="match status" value="1"/>
</dbReference>
<dbReference type="SUPFAM" id="SSF48371">
    <property type="entry name" value="ARM repeat"/>
    <property type="match status" value="1"/>
</dbReference>
<dbReference type="PANTHER" id="PTHR12363:SF33">
    <property type="entry name" value="IMPORTIN-13"/>
    <property type="match status" value="1"/>
</dbReference>
<dbReference type="PANTHER" id="PTHR12363">
    <property type="entry name" value="TRANSPORTIN 3 AND IMPORTIN 13"/>
    <property type="match status" value="1"/>
</dbReference>
<evidence type="ECO:0000259" key="9">
    <source>
        <dbReference type="SMART" id="SM00913"/>
    </source>
</evidence>
<evidence type="ECO:0000256" key="8">
    <source>
        <dbReference type="ARBA" id="ARBA00023242"/>
    </source>
</evidence>
<dbReference type="Pfam" id="PF08389">
    <property type="entry name" value="Xpo1"/>
    <property type="match status" value="1"/>
</dbReference>
<dbReference type="Pfam" id="PF18806">
    <property type="entry name" value="Importin_rep_3"/>
    <property type="match status" value="1"/>
</dbReference>
<keyword evidence="7" id="KW-0653">Protein transport</keyword>
<comment type="similarity">
    <text evidence="2">Belongs to the importin beta family.</text>
</comment>
<gene>
    <name evidence="10" type="ORF">BaRGS_00013734</name>
</gene>
<dbReference type="GO" id="GO:0006606">
    <property type="term" value="P:protein import into nucleus"/>
    <property type="evidence" value="ECO:0007669"/>
    <property type="project" value="UniProtKB-ARBA"/>
</dbReference>
<comment type="caution">
    <text evidence="10">The sequence shown here is derived from an EMBL/GenBank/DDBJ whole genome shotgun (WGS) entry which is preliminary data.</text>
</comment>
<keyword evidence="6" id="KW-0677">Repeat</keyword>
<dbReference type="InterPro" id="IPR058537">
    <property type="entry name" value="TPR_TNPO3_IPO13_4th"/>
</dbReference>
<reference evidence="10 11" key="1">
    <citation type="journal article" date="2023" name="Sci. Data">
        <title>Genome assembly of the Korean intertidal mud-creeper Batillaria attramentaria.</title>
        <authorList>
            <person name="Patra A.K."/>
            <person name="Ho P.T."/>
            <person name="Jun S."/>
            <person name="Lee S.J."/>
            <person name="Kim Y."/>
            <person name="Won Y.J."/>
        </authorList>
    </citation>
    <scope>NUCLEOTIDE SEQUENCE [LARGE SCALE GENOMIC DNA]</scope>
    <source>
        <strain evidence="10">Wonlab-2016</strain>
    </source>
</reference>
<dbReference type="Proteomes" id="UP001519460">
    <property type="component" value="Unassembled WGS sequence"/>
</dbReference>
<protein>
    <recommendedName>
        <fullName evidence="4">Importin-13</fullName>
    </recommendedName>
</protein>
<dbReference type="Pfam" id="PF24139">
    <property type="entry name" value="TPR_TNPO3_IPO13_4th"/>
    <property type="match status" value="1"/>
</dbReference>
<dbReference type="Pfam" id="PF24138">
    <property type="entry name" value="TPR_TNPO3_IPO13_2nd"/>
    <property type="match status" value="1"/>
</dbReference>
<name>A0ABD0L6V9_9CAEN</name>
<dbReference type="InterPro" id="IPR016024">
    <property type="entry name" value="ARM-type_fold"/>
</dbReference>
<dbReference type="GO" id="GO:0005634">
    <property type="term" value="C:nucleus"/>
    <property type="evidence" value="ECO:0007669"/>
    <property type="project" value="UniProtKB-SubCell"/>
</dbReference>
<dbReference type="Pfam" id="PF18773">
    <property type="entry name" value="Importin_rep"/>
    <property type="match status" value="1"/>
</dbReference>
<dbReference type="Pfam" id="PF03810">
    <property type="entry name" value="IBN_N"/>
    <property type="match status" value="1"/>
</dbReference>
<evidence type="ECO:0000313" key="10">
    <source>
        <dbReference type="EMBL" id="KAK7495094.1"/>
    </source>
</evidence>
<dbReference type="InterPro" id="IPR001494">
    <property type="entry name" value="Importin-beta_N"/>
</dbReference>
<dbReference type="InterPro" id="IPR011989">
    <property type="entry name" value="ARM-like"/>
</dbReference>
<dbReference type="EMBL" id="JACVVK020000078">
    <property type="protein sequence ID" value="KAK7495094.1"/>
    <property type="molecule type" value="Genomic_DNA"/>
</dbReference>
<feature type="domain" description="Importin N-terminal" evidence="9">
    <location>
        <begin position="25"/>
        <end position="91"/>
    </location>
</feature>
<comment type="subunit">
    <text evidence="3">Interacts with UBC9, RAN, RBM8A, eIF-1A and PAX6.</text>
</comment>
<dbReference type="InterPro" id="IPR051345">
    <property type="entry name" value="Importin_beta-like_NTR"/>
</dbReference>
<evidence type="ECO:0000256" key="6">
    <source>
        <dbReference type="ARBA" id="ARBA00022737"/>
    </source>
</evidence>
<keyword evidence="5" id="KW-0813">Transport</keyword>
<comment type="subcellular location">
    <subcellularLocation>
        <location evidence="1">Nucleus</location>
    </subcellularLocation>
</comment>
<dbReference type="InterPro" id="IPR040520">
    <property type="entry name" value="Importin_rep_3"/>
</dbReference>
<evidence type="ECO:0000256" key="2">
    <source>
        <dbReference type="ARBA" id="ARBA00007991"/>
    </source>
</evidence>
<evidence type="ECO:0000256" key="3">
    <source>
        <dbReference type="ARBA" id="ARBA00011422"/>
    </source>
</evidence>
<dbReference type="AlphaFoldDB" id="A0ABD0L6V9"/>
<proteinExistence type="inferred from homology"/>
<evidence type="ECO:0000256" key="7">
    <source>
        <dbReference type="ARBA" id="ARBA00022927"/>
    </source>
</evidence>
<dbReference type="InterPro" id="IPR040709">
    <property type="entry name" value="Importin_rep_1"/>
</dbReference>
<evidence type="ECO:0000256" key="4">
    <source>
        <dbReference type="ARBA" id="ARBA00016020"/>
    </source>
</evidence>